<reference evidence="1" key="1">
    <citation type="journal article" date="2015" name="Nature">
        <title>Complex archaea that bridge the gap between prokaryotes and eukaryotes.</title>
        <authorList>
            <person name="Spang A."/>
            <person name="Saw J.H."/>
            <person name="Jorgensen S.L."/>
            <person name="Zaremba-Niedzwiedzka K."/>
            <person name="Martijn J."/>
            <person name="Lind A.E."/>
            <person name="van Eijk R."/>
            <person name="Schleper C."/>
            <person name="Guy L."/>
            <person name="Ettema T.J."/>
        </authorList>
    </citation>
    <scope>NUCLEOTIDE SEQUENCE</scope>
</reference>
<proteinExistence type="predicted"/>
<accession>A0A0F9ELU6</accession>
<dbReference type="EMBL" id="LAZR01024471">
    <property type="protein sequence ID" value="KKL75024.1"/>
    <property type="molecule type" value="Genomic_DNA"/>
</dbReference>
<evidence type="ECO:0000313" key="1">
    <source>
        <dbReference type="EMBL" id="KKL75024.1"/>
    </source>
</evidence>
<sequence length="342" mass="39634">MSEQKMPDKNSTESKEFLAIWDNSNHAEKLNLCNLLGVSYSRAKHVVPSYRVVSLVPPEYEDTPDIKWEEQVDILKSMDRLVAQQHYTPSEVTVKIDTDKPIALVKTADWHLGMFGVDYDSFREDVITWRDEDGLFLDIGGDGYHNVIQPSKVGSSHNQVPISVQRGLFVQVIKELRKKIKTIKTGNHNYWSTLAVGEDWEREFARRLKLIYLKHSAKVYWKVGDFTYPELMMHKGRFNSSFNLTHACKQYQRMYFPDARMVTIEHQHTAAVEQYRYNDNECVAIRTGTYGVYDDYAQQNGYYGSHVCNPTVIMFPDRDKLIAFKDMGDAITHLRAVRNTTD</sequence>
<name>A0A0F9ELU6_9ZZZZ</name>
<organism evidence="1">
    <name type="scientific">marine sediment metagenome</name>
    <dbReference type="NCBI Taxonomy" id="412755"/>
    <lineage>
        <taxon>unclassified sequences</taxon>
        <taxon>metagenomes</taxon>
        <taxon>ecological metagenomes</taxon>
    </lineage>
</organism>
<protein>
    <submittedName>
        <fullName evidence="1">Uncharacterized protein</fullName>
    </submittedName>
</protein>
<dbReference type="AlphaFoldDB" id="A0A0F9ELU6"/>
<comment type="caution">
    <text evidence="1">The sequence shown here is derived from an EMBL/GenBank/DDBJ whole genome shotgun (WGS) entry which is preliminary data.</text>
</comment>
<gene>
    <name evidence="1" type="ORF">LCGC14_2059020</name>
</gene>